<organism evidence="2 3">
    <name type="scientific">Tanacetum coccineum</name>
    <dbReference type="NCBI Taxonomy" id="301880"/>
    <lineage>
        <taxon>Eukaryota</taxon>
        <taxon>Viridiplantae</taxon>
        <taxon>Streptophyta</taxon>
        <taxon>Embryophyta</taxon>
        <taxon>Tracheophyta</taxon>
        <taxon>Spermatophyta</taxon>
        <taxon>Magnoliopsida</taxon>
        <taxon>eudicotyledons</taxon>
        <taxon>Gunneridae</taxon>
        <taxon>Pentapetalae</taxon>
        <taxon>asterids</taxon>
        <taxon>campanulids</taxon>
        <taxon>Asterales</taxon>
        <taxon>Asteraceae</taxon>
        <taxon>Asteroideae</taxon>
        <taxon>Anthemideae</taxon>
        <taxon>Anthemidinae</taxon>
        <taxon>Tanacetum</taxon>
    </lineage>
</organism>
<feature type="compositionally biased region" description="Pro residues" evidence="1">
    <location>
        <begin position="1"/>
        <end position="10"/>
    </location>
</feature>
<dbReference type="Proteomes" id="UP001151760">
    <property type="component" value="Unassembled WGS sequence"/>
</dbReference>
<name>A0ABQ5J0G5_9ASTR</name>
<keyword evidence="3" id="KW-1185">Reference proteome</keyword>
<reference evidence="2" key="2">
    <citation type="submission" date="2022-01" db="EMBL/GenBank/DDBJ databases">
        <authorList>
            <person name="Yamashiro T."/>
            <person name="Shiraishi A."/>
            <person name="Satake H."/>
            <person name="Nakayama K."/>
        </authorList>
    </citation>
    <scope>NUCLEOTIDE SEQUENCE</scope>
</reference>
<feature type="compositionally biased region" description="Basic residues" evidence="1">
    <location>
        <begin position="12"/>
        <end position="26"/>
    </location>
</feature>
<gene>
    <name evidence="2" type="ORF">Tco_1121124</name>
</gene>
<accession>A0ABQ5J0G5</accession>
<evidence type="ECO:0000256" key="1">
    <source>
        <dbReference type="SAM" id="MobiDB-lite"/>
    </source>
</evidence>
<protein>
    <recommendedName>
        <fullName evidence="4">Eukaryotic translation initiation factor 3 subunit G N-terminal domain-containing protein</fullName>
    </recommendedName>
</protein>
<reference evidence="2" key="1">
    <citation type="journal article" date="2022" name="Int. J. Mol. Sci.">
        <title>Draft Genome of Tanacetum Coccineum: Genomic Comparison of Closely Related Tanacetum-Family Plants.</title>
        <authorList>
            <person name="Yamashiro T."/>
            <person name="Shiraishi A."/>
            <person name="Nakayama K."/>
            <person name="Satake H."/>
        </authorList>
    </citation>
    <scope>NUCLEOTIDE SEQUENCE</scope>
</reference>
<comment type="caution">
    <text evidence="2">The sequence shown here is derived from an EMBL/GenBank/DDBJ whole genome shotgun (WGS) entry which is preliminary data.</text>
</comment>
<evidence type="ECO:0008006" key="4">
    <source>
        <dbReference type="Google" id="ProtNLM"/>
    </source>
</evidence>
<dbReference type="EMBL" id="BQNB010021275">
    <property type="protein sequence ID" value="GJU04694.1"/>
    <property type="molecule type" value="Genomic_DNA"/>
</dbReference>
<proteinExistence type="predicted"/>
<feature type="region of interest" description="Disordered" evidence="1">
    <location>
        <begin position="1"/>
        <end position="53"/>
    </location>
</feature>
<sequence length="260" mass="29562">MPPRSTPPSPLHLHHATHLPHPHHRTTPPPQPLKPPPRELCDDTFSGSDNKDANEHIERVIEIADLFTIPDVTQDQLMLHFSLSHLLEPKYCPPAQLLKRWRKSITSSKSQMKLFIKLGDDSKNFSEMSSTLLDQYEIKKVNKRVNVAQVGCESCNGPHYTKDCSLMEEAKTLEEAYYTKFGVPFPQGGRYKAAAPRFYQRNNGNPSYQERRQTMEESLSKFMAKSAKRHDENSKLIKVIQASMDVAIINQGASIKALEI</sequence>
<evidence type="ECO:0000313" key="2">
    <source>
        <dbReference type="EMBL" id="GJU04694.1"/>
    </source>
</evidence>
<evidence type="ECO:0000313" key="3">
    <source>
        <dbReference type="Proteomes" id="UP001151760"/>
    </source>
</evidence>